<reference evidence="3 4" key="1">
    <citation type="journal article" date="2014" name="Curr. Microbiol.">
        <title>Spirosoma radiotolerans sp. nov., a gamma-radiation-resistant bacterium isolated from gamma ray-irradiated soil.</title>
        <authorList>
            <person name="Lee J.J."/>
            <person name="Srinivasan S."/>
            <person name="Lim S."/>
            <person name="Joe M."/>
            <person name="Im S."/>
            <person name="Bae S.I."/>
            <person name="Park K.R."/>
            <person name="Han J.H."/>
            <person name="Park S.H."/>
            <person name="Joo B.M."/>
            <person name="Park S.J."/>
            <person name="Kim M.K."/>
        </authorList>
    </citation>
    <scope>NUCLEOTIDE SEQUENCE [LARGE SCALE GENOMIC DNA]</scope>
    <source>
        <strain evidence="3 4">DG5A</strain>
    </source>
</reference>
<sequence>MSESIRLVKDHPLLPAEDYVALRKLGVEHIEKLGSSLWTDYNTHDPGITMLEAVCYAITDLAYRTDWDMKDLLTPANPSTNTWDHIFYTARQILHCRPQTINDYRKLLIDIDGVRNAWLEPSKDYEVPLFLNYNAIRPNSHACGCDTTDSPCYGNLTLSGDKDDQQKEAETSKKAYLSLLDKQINQYADDRTQLEKEIDALTSQINDLPEGHPNRQILEQEKEELVRQKEEKVELQAKKIAYREKINRHNTTTYGTKILELNGLYTVLIEYEEDIQRTQTQEEVRRKVVDRLNRNRNLCEDFIAVNEVEYDDFTVQLAVDLDEQADPDQVLAQIYYTLFQYFTPAVWHHTIDQMLEKGWTIDEIFDGPALRHGFIDSNELDKTDLFRNLHVSDVINQVMDLPGVKAISRFYLMNAQGELITGPYFGQWVDRLRQERKVARLITTGCQAVFCKQRELITYQTGSSTDRRPARVNKLFADLKAQEKAYKLQKQAVDLPVPVGENMELADYYPVQYSLPACYTVKEYDEAGAIESPTRQAQTLQLRGYLLVFEQLLADYLVQLDHLRDLFSFDDRIERTYFTRVLSEITDLDRLLIEHPEPPQKGTQPGARDSQNGQSVQAIFQEILEDLVEKPNQFSERRNRFLNHLMARFSEDIDEYEAQTRLVSPQNVDHRLLNDKSKLLQDYVKISGDRARGFDYSIDERWDVYSKDGDKPRMIENISGTERRIRRLLGMPDLATRSLVPTNILTQAVLEKSKSGEKPKTNPKGSPVQVIQVQNPDSPSEVWLTSVEVAVGCCTEDLMHLLIEQAGKRSYYRLHDDVNYRARKNQGDVGQFWFELMAANGDTVIATSGYYPKREIREATIKKIMAWVSAVNAREGLHLVEHILLRPRLDEVLDESGRNDIPVALPAICLDECDLGIGLDEGEAPTHRISVSRLPADQCYDKMPWKLEVLTRAKKTTESISLLYQRVIYGPATTYMPLKFKRYEQLSDRLAALREYGSERANYQIVNNGEQGSALKYGFILHTDNPNDVLGQSGYSFNRRMPGGPKVSFDVEEAIGALIRFFSFQLDWYCASNPCDHNEDPYSFRTTVILPCWPSRFKDRTYRNLVEKTIQTQAPAHVQMRVKWVGIEQMRTFEQTYLAWLTEMATNEVPAYENVNPLVTALDTLQTCGHCQDDCGHEG</sequence>
<gene>
    <name evidence="3" type="ORF">SD10_12170</name>
</gene>
<feature type="compositionally biased region" description="Basic and acidic residues" evidence="2">
    <location>
        <begin position="751"/>
        <end position="760"/>
    </location>
</feature>
<proteinExistence type="predicted"/>
<keyword evidence="4" id="KW-1185">Reference proteome</keyword>
<dbReference type="STRING" id="1379870.SD10_12170"/>
<dbReference type="RefSeq" id="WP_046574037.1">
    <property type="nucleotide sequence ID" value="NZ_CP010429.1"/>
</dbReference>
<organism evidence="3 4">
    <name type="scientific">Spirosoma radiotolerans</name>
    <dbReference type="NCBI Taxonomy" id="1379870"/>
    <lineage>
        <taxon>Bacteria</taxon>
        <taxon>Pseudomonadati</taxon>
        <taxon>Bacteroidota</taxon>
        <taxon>Cytophagia</taxon>
        <taxon>Cytophagales</taxon>
        <taxon>Cytophagaceae</taxon>
        <taxon>Spirosoma</taxon>
    </lineage>
</organism>
<protein>
    <submittedName>
        <fullName evidence="3">Uncharacterized protein</fullName>
    </submittedName>
</protein>
<evidence type="ECO:0000256" key="2">
    <source>
        <dbReference type="SAM" id="MobiDB-lite"/>
    </source>
</evidence>
<name>A0A0E3V7L7_9BACT</name>
<evidence type="ECO:0000313" key="4">
    <source>
        <dbReference type="Proteomes" id="UP000033054"/>
    </source>
</evidence>
<feature type="coiled-coil region" evidence="1">
    <location>
        <begin position="177"/>
        <end position="245"/>
    </location>
</feature>
<feature type="region of interest" description="Disordered" evidence="2">
    <location>
        <begin position="750"/>
        <end position="772"/>
    </location>
</feature>
<evidence type="ECO:0000313" key="3">
    <source>
        <dbReference type="EMBL" id="AKD55541.1"/>
    </source>
</evidence>
<dbReference type="OrthoDB" id="8263000at2"/>
<dbReference type="KEGG" id="srd:SD10_12170"/>
<dbReference type="HOGENOM" id="CLU_007876_0_0_10"/>
<keyword evidence="1" id="KW-0175">Coiled coil</keyword>
<dbReference type="AlphaFoldDB" id="A0A0E3V7L7"/>
<dbReference type="PATRIC" id="fig|1379870.5.peg.2642"/>
<accession>A0A0E3V7L7</accession>
<dbReference type="Proteomes" id="UP000033054">
    <property type="component" value="Chromosome"/>
</dbReference>
<evidence type="ECO:0000256" key="1">
    <source>
        <dbReference type="SAM" id="Coils"/>
    </source>
</evidence>
<dbReference type="EMBL" id="CP010429">
    <property type="protein sequence ID" value="AKD55541.1"/>
    <property type="molecule type" value="Genomic_DNA"/>
</dbReference>